<comment type="caution">
    <text evidence="14">The sequence shown here is derived from an EMBL/GenBank/DDBJ whole genome shotgun (WGS) entry which is preliminary data.</text>
</comment>
<evidence type="ECO:0000256" key="10">
    <source>
        <dbReference type="PROSITE-ProRule" id="PRU00068"/>
    </source>
</evidence>
<dbReference type="Proteomes" id="UP000518911">
    <property type="component" value="Unassembled WGS sequence"/>
</dbReference>
<reference evidence="14 15" key="1">
    <citation type="submission" date="2019-09" db="EMBL/GenBank/DDBJ databases">
        <title>Bird 10,000 Genomes (B10K) Project - Family phase.</title>
        <authorList>
            <person name="Zhang G."/>
        </authorList>
    </citation>
    <scope>NUCLEOTIDE SEQUENCE [LARGE SCALE GENOMIC DNA]</scope>
    <source>
        <strain evidence="14">OUT-0055</strain>
        <tissue evidence="14">Blood</tissue>
    </source>
</reference>
<dbReference type="SUPFAM" id="SSF57552">
    <property type="entry name" value="Blood coagulation inhibitor (disintegrin)"/>
    <property type="match status" value="1"/>
</dbReference>
<evidence type="ECO:0000313" key="14">
    <source>
        <dbReference type="EMBL" id="NXV77591.1"/>
    </source>
</evidence>
<dbReference type="PANTHER" id="PTHR11905:SF32">
    <property type="entry name" value="DISINTEGRIN AND METALLOPROTEINASE DOMAIN-CONTAINING PROTEIN 28"/>
    <property type="match status" value="1"/>
</dbReference>
<proteinExistence type="predicted"/>
<feature type="binding site" evidence="11">
    <location>
        <position position="41"/>
    </location>
    <ligand>
        <name>Zn(2+)</name>
        <dbReference type="ChEBI" id="CHEBI:29105"/>
        <note>catalytic</note>
    </ligand>
</feature>
<dbReference type="InterPro" id="IPR036436">
    <property type="entry name" value="Disintegrin_dom_sf"/>
</dbReference>
<evidence type="ECO:0000256" key="5">
    <source>
        <dbReference type="ARBA" id="ARBA00022801"/>
    </source>
</evidence>
<feature type="domain" description="Peptidase M12B" evidence="13">
    <location>
        <begin position="1"/>
        <end position="101"/>
    </location>
</feature>
<feature type="active site" evidence="11">
    <location>
        <position position="42"/>
    </location>
</feature>
<dbReference type="Gene3D" id="3.40.390.10">
    <property type="entry name" value="Collagenase (Catalytic Domain)"/>
    <property type="match status" value="1"/>
</dbReference>
<dbReference type="Pfam" id="PF08516">
    <property type="entry name" value="ADAM_CR"/>
    <property type="match status" value="1"/>
</dbReference>
<gene>
    <name evidence="14" type="primary">Adam28</name>
    <name evidence="14" type="ORF">ATLROG_R06516</name>
</gene>
<dbReference type="FunFam" id="4.10.70.10:FF:000001">
    <property type="entry name" value="Disintegrin and metalloproteinase domain-containing protein 22"/>
    <property type="match status" value="1"/>
</dbReference>
<evidence type="ECO:0000313" key="15">
    <source>
        <dbReference type="Proteomes" id="UP000518911"/>
    </source>
</evidence>
<dbReference type="InterPro" id="IPR024079">
    <property type="entry name" value="MetalloPept_cat_dom_sf"/>
</dbReference>
<dbReference type="PANTHER" id="PTHR11905">
    <property type="entry name" value="ADAM A DISINTEGRIN AND METALLOPROTEASE DOMAIN"/>
    <property type="match status" value="1"/>
</dbReference>
<dbReference type="GO" id="GO:0006508">
    <property type="term" value="P:proteolysis"/>
    <property type="evidence" value="ECO:0007669"/>
    <property type="project" value="InterPro"/>
</dbReference>
<feature type="domain" description="Disintegrin" evidence="12">
    <location>
        <begin position="109"/>
        <end position="195"/>
    </location>
</feature>
<keyword evidence="6 11" id="KW-0862">Zinc</keyword>
<feature type="binding site" evidence="11">
    <location>
        <position position="51"/>
    </location>
    <ligand>
        <name>Zn(2+)</name>
        <dbReference type="ChEBI" id="CHEBI:29105"/>
        <note>catalytic</note>
    </ligand>
</feature>
<name>A0A7L3WN88_9GRUI</name>
<dbReference type="Gene3D" id="4.10.70.10">
    <property type="entry name" value="Disintegrin domain"/>
    <property type="match status" value="1"/>
</dbReference>
<evidence type="ECO:0000259" key="13">
    <source>
        <dbReference type="PROSITE" id="PS50215"/>
    </source>
</evidence>
<dbReference type="InterPro" id="IPR034027">
    <property type="entry name" value="Reprolysin_adamalysin"/>
</dbReference>
<keyword evidence="9 11" id="KW-1015">Disulfide bond</keyword>
<dbReference type="InterPro" id="IPR001762">
    <property type="entry name" value="Disintegrin_dom"/>
</dbReference>
<evidence type="ECO:0000256" key="8">
    <source>
        <dbReference type="ARBA" id="ARBA00023136"/>
    </source>
</evidence>
<protein>
    <submittedName>
        <fullName evidence="14">ADA28 protein</fullName>
    </submittedName>
</protein>
<dbReference type="Pfam" id="PF01421">
    <property type="entry name" value="Reprolysin"/>
    <property type="match status" value="1"/>
</dbReference>
<evidence type="ECO:0000259" key="12">
    <source>
        <dbReference type="PROSITE" id="PS50214"/>
    </source>
</evidence>
<evidence type="ECO:0000256" key="1">
    <source>
        <dbReference type="ARBA" id="ARBA00001947"/>
    </source>
</evidence>
<dbReference type="GO" id="GO:0005886">
    <property type="term" value="C:plasma membrane"/>
    <property type="evidence" value="ECO:0007669"/>
    <property type="project" value="TreeGrafter"/>
</dbReference>
<feature type="disulfide bond" evidence="11">
    <location>
        <begin position="56"/>
        <end position="80"/>
    </location>
</feature>
<feature type="non-terminal residue" evidence="14">
    <location>
        <position position="361"/>
    </location>
</feature>
<keyword evidence="3" id="KW-0812">Transmembrane</keyword>
<dbReference type="PRINTS" id="PR00289">
    <property type="entry name" value="DISINTEGRIN"/>
</dbReference>
<evidence type="ECO:0000256" key="7">
    <source>
        <dbReference type="ARBA" id="ARBA00022989"/>
    </source>
</evidence>
<dbReference type="Gene3D" id="3.40.1620.60">
    <property type="match status" value="1"/>
</dbReference>
<dbReference type="SMART" id="SM00050">
    <property type="entry name" value="DISIN"/>
    <property type="match status" value="1"/>
</dbReference>
<accession>A0A7L3WN88</accession>
<feature type="disulfide bond" evidence="11">
    <location>
        <begin position="16"/>
        <end position="96"/>
    </location>
</feature>
<evidence type="ECO:0000256" key="11">
    <source>
        <dbReference type="PROSITE-ProRule" id="PRU00276"/>
    </source>
</evidence>
<comment type="cofactor">
    <cofactor evidence="1">
        <name>Zn(2+)</name>
        <dbReference type="ChEBI" id="CHEBI:29105"/>
    </cofactor>
</comment>
<keyword evidence="5" id="KW-0378">Hydrolase</keyword>
<evidence type="ECO:0000256" key="3">
    <source>
        <dbReference type="ARBA" id="ARBA00022692"/>
    </source>
</evidence>
<dbReference type="InterPro" id="IPR000742">
    <property type="entry name" value="EGF"/>
</dbReference>
<keyword evidence="8" id="KW-0472">Membrane</keyword>
<dbReference type="CDD" id="cd04269">
    <property type="entry name" value="ZnMc_adamalysin_II_like"/>
    <property type="match status" value="1"/>
</dbReference>
<dbReference type="PROSITE" id="PS00427">
    <property type="entry name" value="DISINTEGRIN_1"/>
    <property type="match status" value="1"/>
</dbReference>
<dbReference type="AlphaFoldDB" id="A0A7L3WN88"/>
<feature type="binding site" evidence="11">
    <location>
        <position position="45"/>
    </location>
    <ligand>
        <name>Zn(2+)</name>
        <dbReference type="ChEBI" id="CHEBI:29105"/>
        <note>catalytic</note>
    </ligand>
</feature>
<dbReference type="PROSITE" id="PS50214">
    <property type="entry name" value="DISINTEGRIN_2"/>
    <property type="match status" value="1"/>
</dbReference>
<dbReference type="InterPro" id="IPR001590">
    <property type="entry name" value="Peptidase_M12B"/>
</dbReference>
<feature type="disulfide bond" evidence="10">
    <location>
        <begin position="167"/>
        <end position="187"/>
    </location>
</feature>
<dbReference type="PROSITE" id="PS50215">
    <property type="entry name" value="ADAM_MEPRO"/>
    <property type="match status" value="1"/>
</dbReference>
<dbReference type="SUPFAM" id="SSF55486">
    <property type="entry name" value="Metalloproteases ('zincins'), catalytic domain"/>
    <property type="match status" value="1"/>
</dbReference>
<dbReference type="PROSITE" id="PS01186">
    <property type="entry name" value="EGF_2"/>
    <property type="match status" value="1"/>
</dbReference>
<keyword evidence="7" id="KW-1133">Transmembrane helix</keyword>
<comment type="subcellular location">
    <subcellularLocation>
        <location evidence="2">Membrane</location>
        <topology evidence="2">Single-pass membrane protein</topology>
    </subcellularLocation>
</comment>
<evidence type="ECO:0000256" key="2">
    <source>
        <dbReference type="ARBA" id="ARBA00004167"/>
    </source>
</evidence>
<sequence length="361" mass="38859">DLEGTTIGLAFLKSICSDKHSAGIIQDHNRNEIAVAATMAHEMGHNLGMNHDTKACTCSARVCIMTDTISSIIPKKFSSCSLQSFERYMLSDMPRCLTNMPAVSSIVAPPSCGNGFVERGEECDCGTPEECTNNCCNPETCKLREGSMCAHGDCCENCQYKASGTVCRGVQHDCDLAEMCTGSSADCPEDRFRVNGHPCDHGEGYCYMGTCPTREKQCKAAFGPQATEGAASCYRMNEKGVYYGYCRKEQGTHAPCQKKDLMCGKLFCTGGRELPRDGNLVTFGSCKASFPRSGDTDPGMILDGTKCGNGMVCSKGECVYAEDVFRSTNCSAKCSGHAVCDHELQCQCEEGWAPPTCDSSS</sequence>
<dbReference type="OrthoDB" id="5951731at2759"/>
<dbReference type="InterPro" id="IPR018358">
    <property type="entry name" value="Disintegrin_CS"/>
</dbReference>
<dbReference type="Pfam" id="PF00200">
    <property type="entry name" value="Disintegrin"/>
    <property type="match status" value="1"/>
</dbReference>
<keyword evidence="15" id="KW-1185">Reference proteome</keyword>
<dbReference type="SMART" id="SM00608">
    <property type="entry name" value="ACR"/>
    <property type="match status" value="1"/>
</dbReference>
<evidence type="ECO:0000256" key="6">
    <source>
        <dbReference type="ARBA" id="ARBA00022833"/>
    </source>
</evidence>
<dbReference type="GO" id="GO:0004222">
    <property type="term" value="F:metalloendopeptidase activity"/>
    <property type="evidence" value="ECO:0007669"/>
    <property type="project" value="InterPro"/>
</dbReference>
<evidence type="ECO:0000256" key="4">
    <source>
        <dbReference type="ARBA" id="ARBA00022723"/>
    </source>
</evidence>
<evidence type="ECO:0000256" key="9">
    <source>
        <dbReference type="ARBA" id="ARBA00023157"/>
    </source>
</evidence>
<organism evidence="14 15">
    <name type="scientific">Atlantisia rogersi</name>
    <name type="common">Inaccessible Island rail</name>
    <dbReference type="NCBI Taxonomy" id="2478892"/>
    <lineage>
        <taxon>Eukaryota</taxon>
        <taxon>Metazoa</taxon>
        <taxon>Chordata</taxon>
        <taxon>Craniata</taxon>
        <taxon>Vertebrata</taxon>
        <taxon>Euteleostomi</taxon>
        <taxon>Archelosauria</taxon>
        <taxon>Archosauria</taxon>
        <taxon>Dinosauria</taxon>
        <taxon>Saurischia</taxon>
        <taxon>Theropoda</taxon>
        <taxon>Coelurosauria</taxon>
        <taxon>Aves</taxon>
        <taxon>Neognathae</taxon>
        <taxon>Neoaves</taxon>
        <taxon>Gruiformes</taxon>
        <taxon>Rallidae</taxon>
        <taxon>Atlantisia</taxon>
    </lineage>
</organism>
<feature type="non-terminal residue" evidence="14">
    <location>
        <position position="1"/>
    </location>
</feature>
<dbReference type="GO" id="GO:0046872">
    <property type="term" value="F:metal ion binding"/>
    <property type="evidence" value="ECO:0007669"/>
    <property type="project" value="UniProtKB-KW"/>
</dbReference>
<dbReference type="InterPro" id="IPR006586">
    <property type="entry name" value="ADAM_Cys-rich"/>
</dbReference>
<dbReference type="EMBL" id="VZUJ01082091">
    <property type="protein sequence ID" value="NXV77591.1"/>
    <property type="molecule type" value="Genomic_DNA"/>
</dbReference>
<feature type="disulfide bond" evidence="11">
    <location>
        <begin position="58"/>
        <end position="63"/>
    </location>
</feature>
<keyword evidence="4 11" id="KW-0479">Metal-binding</keyword>